<dbReference type="Pfam" id="PF01872">
    <property type="entry name" value="RibD_C"/>
    <property type="match status" value="1"/>
</dbReference>
<evidence type="ECO:0000259" key="1">
    <source>
        <dbReference type="Pfam" id="PF01872"/>
    </source>
</evidence>
<sequence length="275" mass="29382">MNEGIISCYPTAGAERPLAGVYLDTPLPDQGRCGPFVYANYVTSLDGRISVPTPAGGQTVPGNIANPRDWRLLEELAGPADLLLSSGRYLRELNAGQTSDILPVGTGEALSDIRAFRARRGLAPQPDVAVLSVSLDFAVPDQLLEQGRRVIVITGSTPDERRVQALERTGVKVIALPGTQQPGGEALAALLGRLGYRRIYAITGPYVMHTLITARVLDTLYLTTVHRIIGGSPFASICEGDLLSGTADFSLASLYVDAHGPDGCTQTFARYDLKY</sequence>
<keyword evidence="3" id="KW-1185">Reference proteome</keyword>
<protein>
    <recommendedName>
        <fullName evidence="1">Bacterial bifunctional deaminase-reductase C-terminal domain-containing protein</fullName>
    </recommendedName>
</protein>
<organism evidence="2 3">
    <name type="scientific">Spiribacter curvatus</name>
    <dbReference type="NCBI Taxonomy" id="1335757"/>
    <lineage>
        <taxon>Bacteria</taxon>
        <taxon>Pseudomonadati</taxon>
        <taxon>Pseudomonadota</taxon>
        <taxon>Gammaproteobacteria</taxon>
        <taxon>Chromatiales</taxon>
        <taxon>Ectothiorhodospiraceae</taxon>
        <taxon>Spiribacter</taxon>
    </lineage>
</organism>
<dbReference type="RefSeq" id="WP_023366413.1">
    <property type="nucleotide sequence ID" value="NC_022664.1"/>
</dbReference>
<dbReference type="Gene3D" id="3.40.430.10">
    <property type="entry name" value="Dihydrofolate Reductase, subunit A"/>
    <property type="match status" value="1"/>
</dbReference>
<dbReference type="KEGG" id="spiu:SPICUR_04315"/>
<evidence type="ECO:0000313" key="3">
    <source>
        <dbReference type="Proteomes" id="UP000017640"/>
    </source>
</evidence>
<dbReference type="SUPFAM" id="SSF53597">
    <property type="entry name" value="Dihydrofolate reductase-like"/>
    <property type="match status" value="1"/>
</dbReference>
<accession>U5T3J4</accession>
<dbReference type="AlphaFoldDB" id="U5T3J4"/>
<evidence type="ECO:0000313" key="2">
    <source>
        <dbReference type="EMBL" id="AGY91846.1"/>
    </source>
</evidence>
<dbReference type="EMBL" id="CP005990">
    <property type="protein sequence ID" value="AGY91846.1"/>
    <property type="molecule type" value="Genomic_DNA"/>
</dbReference>
<reference evidence="2 3" key="1">
    <citation type="journal article" date="2013" name="BMC Genomics">
        <title>Genomes of "Spiribacter", a streamlined, successful halophilic bacterium.</title>
        <authorList>
            <person name="Lopez-Perez M."/>
            <person name="Ghai R."/>
            <person name="Leon M.J."/>
            <person name="Rodriguez-Olmos A."/>
            <person name="Copa-Patino J.L."/>
            <person name="Soliveri J."/>
            <person name="Sanchez-Porro C."/>
            <person name="Ventosa A."/>
            <person name="Rodriguez-Valera F."/>
        </authorList>
    </citation>
    <scope>NUCLEOTIDE SEQUENCE [LARGE SCALE GENOMIC DNA]</scope>
    <source>
        <strain evidence="2 3">UAH-SP71</strain>
    </source>
</reference>
<dbReference type="GO" id="GO:0008703">
    <property type="term" value="F:5-amino-6-(5-phosphoribosylamino)uracil reductase activity"/>
    <property type="evidence" value="ECO:0007669"/>
    <property type="project" value="InterPro"/>
</dbReference>
<proteinExistence type="predicted"/>
<gene>
    <name evidence="2" type="ORF">SPICUR_04315</name>
</gene>
<name>U5T3J4_9GAMM</name>
<dbReference type="HOGENOM" id="CLU_996306_0_0_6"/>
<dbReference type="eggNOG" id="COG1985">
    <property type="taxonomic scope" value="Bacteria"/>
</dbReference>
<dbReference type="STRING" id="1335757.SPICUR_04315"/>
<dbReference type="OrthoDB" id="5563679at2"/>
<dbReference type="GO" id="GO:0009231">
    <property type="term" value="P:riboflavin biosynthetic process"/>
    <property type="evidence" value="ECO:0007669"/>
    <property type="project" value="InterPro"/>
</dbReference>
<feature type="domain" description="Bacterial bifunctional deaminase-reductase C-terminal" evidence="1">
    <location>
        <begin position="35"/>
        <end position="241"/>
    </location>
</feature>
<dbReference type="Proteomes" id="UP000017640">
    <property type="component" value="Chromosome"/>
</dbReference>
<dbReference type="InterPro" id="IPR002734">
    <property type="entry name" value="RibDG_C"/>
</dbReference>
<dbReference type="InterPro" id="IPR024072">
    <property type="entry name" value="DHFR-like_dom_sf"/>
</dbReference>